<sequence length="394" mass="41540">MSREAVVPSEARGIAAPRRPFGEMIGALDDAIDSALSDARIVGCVLLVSEGGRIVFERAAGLADRETGRPMKMDTPFRYASLTKPFTAMAALKLIEAEALSAEDPVEKWLPDFAPRRMDGTTEQITVAQLMSHTAGLDYRFQQDRNGAYARAGVSDGLDDADISLAENLVRIASIPLGAAPGSVWRYSVATDVLGGVVEAVTGKPLPQAIADLVTVPLGLTASFRADPGELATPYHDGEAAPIAMAGVTEVPLPDYLGSSIRFDPSRIGRDGAFPSGGAGMAGTAHDMMRLLEAFRSGDFLPAAQREDARRAWVGAEAMAQGPGWGFSWMGAVLVDPAAANSTLSSGTVSWGGVYGHWWCIDHQRGRIAVLLTNTAYEGMLGLLPQGIARALGS</sequence>
<evidence type="ECO:0000313" key="2">
    <source>
        <dbReference type="EMBL" id="MET2830858.1"/>
    </source>
</evidence>
<keyword evidence="3" id="KW-1185">Reference proteome</keyword>
<organism evidence="2 3">
    <name type="scientific">Mesorhizobium shangrilense</name>
    <dbReference type="NCBI Taxonomy" id="460060"/>
    <lineage>
        <taxon>Bacteria</taxon>
        <taxon>Pseudomonadati</taxon>
        <taxon>Pseudomonadota</taxon>
        <taxon>Alphaproteobacteria</taxon>
        <taxon>Hyphomicrobiales</taxon>
        <taxon>Phyllobacteriaceae</taxon>
        <taxon>Mesorhizobium</taxon>
    </lineage>
</organism>
<evidence type="ECO:0000313" key="3">
    <source>
        <dbReference type="Proteomes" id="UP001548832"/>
    </source>
</evidence>
<dbReference type="RefSeq" id="WP_354462924.1">
    <property type="nucleotide sequence ID" value="NZ_JBEWSZ010000002.1"/>
</dbReference>
<dbReference type="PANTHER" id="PTHR43283">
    <property type="entry name" value="BETA-LACTAMASE-RELATED"/>
    <property type="match status" value="1"/>
</dbReference>
<keyword evidence="2" id="KW-0378">Hydrolase</keyword>
<reference evidence="2 3" key="1">
    <citation type="submission" date="2024-06" db="EMBL/GenBank/DDBJ databases">
        <authorList>
            <person name="Kim D.-U."/>
        </authorList>
    </citation>
    <scope>NUCLEOTIDE SEQUENCE [LARGE SCALE GENOMIC DNA]</scope>
    <source>
        <strain evidence="2 3">KACC15460</strain>
    </source>
</reference>
<feature type="domain" description="Beta-lactamase-related" evidence="1">
    <location>
        <begin position="28"/>
        <end position="378"/>
    </location>
</feature>
<dbReference type="EMBL" id="JBEWSZ010000002">
    <property type="protein sequence ID" value="MET2830858.1"/>
    <property type="molecule type" value="Genomic_DNA"/>
</dbReference>
<dbReference type="Pfam" id="PF00144">
    <property type="entry name" value="Beta-lactamase"/>
    <property type="match status" value="1"/>
</dbReference>
<dbReference type="InterPro" id="IPR050789">
    <property type="entry name" value="Diverse_Enzym_Activities"/>
</dbReference>
<gene>
    <name evidence="2" type="ORF">ABVQ20_28100</name>
</gene>
<dbReference type="InterPro" id="IPR012338">
    <property type="entry name" value="Beta-lactam/transpept-like"/>
</dbReference>
<evidence type="ECO:0000259" key="1">
    <source>
        <dbReference type="Pfam" id="PF00144"/>
    </source>
</evidence>
<comment type="caution">
    <text evidence="2">The sequence shown here is derived from an EMBL/GenBank/DDBJ whole genome shotgun (WGS) entry which is preliminary data.</text>
</comment>
<name>A0ABV2DMB1_9HYPH</name>
<dbReference type="PANTHER" id="PTHR43283:SF3">
    <property type="entry name" value="BETA-LACTAMASE FAMILY PROTEIN (AFU_ORTHOLOGUE AFUA_5G07500)"/>
    <property type="match status" value="1"/>
</dbReference>
<dbReference type="Proteomes" id="UP001548832">
    <property type="component" value="Unassembled WGS sequence"/>
</dbReference>
<proteinExistence type="predicted"/>
<dbReference type="GO" id="GO:0016787">
    <property type="term" value="F:hydrolase activity"/>
    <property type="evidence" value="ECO:0007669"/>
    <property type="project" value="UniProtKB-KW"/>
</dbReference>
<dbReference type="SUPFAM" id="SSF56601">
    <property type="entry name" value="beta-lactamase/transpeptidase-like"/>
    <property type="match status" value="1"/>
</dbReference>
<dbReference type="Gene3D" id="3.40.710.10">
    <property type="entry name" value="DD-peptidase/beta-lactamase superfamily"/>
    <property type="match status" value="1"/>
</dbReference>
<protein>
    <submittedName>
        <fullName evidence="2">Serine hydrolase domain-containing protein</fullName>
        <ecNumber evidence="2">3.1.1.103</ecNumber>
    </submittedName>
</protein>
<dbReference type="InterPro" id="IPR001466">
    <property type="entry name" value="Beta-lactam-related"/>
</dbReference>
<dbReference type="EC" id="3.1.1.103" evidence="2"/>
<accession>A0ABV2DMB1</accession>